<feature type="domain" description="Myb-like" evidence="1">
    <location>
        <begin position="18"/>
        <end position="68"/>
    </location>
</feature>
<evidence type="ECO:0000313" key="3">
    <source>
        <dbReference type="EMBL" id="KAK8835634.1"/>
    </source>
</evidence>
<name>A0ABR2GNW0_9EUKA</name>
<dbReference type="PROSITE" id="PS51294">
    <property type="entry name" value="HTH_MYB"/>
    <property type="match status" value="2"/>
</dbReference>
<dbReference type="InterPro" id="IPR001005">
    <property type="entry name" value="SANT/Myb"/>
</dbReference>
<dbReference type="PANTHER" id="PTHR45614:SF69">
    <property type="entry name" value="CHROMOSOME UNDETERMINED SCAFFOLD_38, WHOLE GENOME SHOTGUN SEQUENCE"/>
    <property type="match status" value="1"/>
</dbReference>
<keyword evidence="4" id="KW-1185">Reference proteome</keyword>
<dbReference type="PROSITE" id="PS50090">
    <property type="entry name" value="MYB_LIKE"/>
    <property type="match status" value="1"/>
</dbReference>
<dbReference type="CDD" id="cd00167">
    <property type="entry name" value="SANT"/>
    <property type="match status" value="2"/>
</dbReference>
<feature type="domain" description="HTH myb-type" evidence="2">
    <location>
        <begin position="18"/>
        <end position="72"/>
    </location>
</feature>
<feature type="domain" description="HTH myb-type" evidence="2">
    <location>
        <begin position="1"/>
        <end position="17"/>
    </location>
</feature>
<comment type="caution">
    <text evidence="3">The sequence shown here is derived from an EMBL/GenBank/DDBJ whole genome shotgun (WGS) entry which is preliminary data.</text>
</comment>
<dbReference type="InterPro" id="IPR009057">
    <property type="entry name" value="Homeodomain-like_sf"/>
</dbReference>
<dbReference type="Pfam" id="PF00249">
    <property type="entry name" value="Myb_DNA-binding"/>
    <property type="match status" value="1"/>
</dbReference>
<dbReference type="EMBL" id="JAPFFF010000078">
    <property type="protein sequence ID" value="KAK8835634.1"/>
    <property type="molecule type" value="Genomic_DNA"/>
</dbReference>
<evidence type="ECO:0000259" key="2">
    <source>
        <dbReference type="PROSITE" id="PS51294"/>
    </source>
</evidence>
<accession>A0ABR2GNW0</accession>
<dbReference type="SMART" id="SM00717">
    <property type="entry name" value="SANT"/>
    <property type="match status" value="1"/>
</dbReference>
<dbReference type="InterPro" id="IPR050560">
    <property type="entry name" value="MYB_TF"/>
</dbReference>
<gene>
    <name evidence="3" type="ORF">M9Y10_042348</name>
</gene>
<proteinExistence type="predicted"/>
<organism evidence="3 4">
    <name type="scientific">Tritrichomonas musculus</name>
    <dbReference type="NCBI Taxonomy" id="1915356"/>
    <lineage>
        <taxon>Eukaryota</taxon>
        <taxon>Metamonada</taxon>
        <taxon>Parabasalia</taxon>
        <taxon>Tritrichomonadida</taxon>
        <taxon>Tritrichomonadidae</taxon>
        <taxon>Tritrichomonas</taxon>
    </lineage>
</organism>
<evidence type="ECO:0008006" key="5">
    <source>
        <dbReference type="Google" id="ProtNLM"/>
    </source>
</evidence>
<dbReference type="PANTHER" id="PTHR45614">
    <property type="entry name" value="MYB PROTEIN-RELATED"/>
    <property type="match status" value="1"/>
</dbReference>
<dbReference type="Gene3D" id="1.10.10.60">
    <property type="entry name" value="Homeodomain-like"/>
    <property type="match status" value="2"/>
</dbReference>
<evidence type="ECO:0000259" key="1">
    <source>
        <dbReference type="PROSITE" id="PS50090"/>
    </source>
</evidence>
<dbReference type="SUPFAM" id="SSF46689">
    <property type="entry name" value="Homeodomain-like"/>
    <property type="match status" value="1"/>
</dbReference>
<dbReference type="Proteomes" id="UP001470230">
    <property type="component" value="Unassembled WGS sequence"/>
</dbReference>
<protein>
    <recommendedName>
        <fullName evidence="5">Myb-like DNA-binding domain containing protein</fullName>
    </recommendedName>
</protein>
<reference evidence="3 4" key="1">
    <citation type="submission" date="2024-04" db="EMBL/GenBank/DDBJ databases">
        <title>Tritrichomonas musculus Genome.</title>
        <authorList>
            <person name="Alves-Ferreira E."/>
            <person name="Grigg M."/>
            <person name="Lorenzi H."/>
            <person name="Galac M."/>
        </authorList>
    </citation>
    <scope>NUCLEOTIDE SEQUENCE [LARGE SCALE GENOMIC DNA]</scope>
    <source>
        <strain evidence="3 4">EAF2021</strain>
    </source>
</reference>
<dbReference type="InterPro" id="IPR017930">
    <property type="entry name" value="Myb_dom"/>
</dbReference>
<evidence type="ECO:0000313" key="4">
    <source>
        <dbReference type="Proteomes" id="UP001470230"/>
    </source>
</evidence>
<sequence length="135" mass="15973">MPGRTGRQCRDRFRNYLDPNLTNGPWTDEEDKILIQKVNEYGQHWNKISVFFKGRSNNNIKNRFNTYISKSKHKYGNNDIKIQNNKIDNEIYFISNDNTINDSHLGTNKKIKQVFPQINYPEVFTLSDLTVIFLL</sequence>